<reference evidence="2" key="2">
    <citation type="submission" date="2019-10" db="EMBL/GenBank/DDBJ databases">
        <title>A de novo genome assembly of a pear dwarfing rootstock.</title>
        <authorList>
            <person name="Wang F."/>
            <person name="Wang J."/>
            <person name="Li S."/>
            <person name="Zhang Y."/>
            <person name="Fang M."/>
            <person name="Ma L."/>
            <person name="Zhao Y."/>
            <person name="Jiang S."/>
        </authorList>
    </citation>
    <scope>NUCLEOTIDE SEQUENCE [LARGE SCALE GENOMIC DNA]</scope>
</reference>
<keyword evidence="2" id="KW-1185">Reference proteome</keyword>
<organism evidence="1 2">
    <name type="scientific">Pyrus ussuriensis x Pyrus communis</name>
    <dbReference type="NCBI Taxonomy" id="2448454"/>
    <lineage>
        <taxon>Eukaryota</taxon>
        <taxon>Viridiplantae</taxon>
        <taxon>Streptophyta</taxon>
        <taxon>Embryophyta</taxon>
        <taxon>Tracheophyta</taxon>
        <taxon>Spermatophyta</taxon>
        <taxon>Magnoliopsida</taxon>
        <taxon>eudicotyledons</taxon>
        <taxon>Gunneridae</taxon>
        <taxon>Pentapetalae</taxon>
        <taxon>rosids</taxon>
        <taxon>fabids</taxon>
        <taxon>Rosales</taxon>
        <taxon>Rosaceae</taxon>
        <taxon>Amygdaloideae</taxon>
        <taxon>Maleae</taxon>
        <taxon>Pyrus</taxon>
    </lineage>
</organism>
<proteinExistence type="predicted"/>
<gene>
    <name evidence="1" type="ORF">D8674_030559</name>
</gene>
<reference evidence="1 2" key="3">
    <citation type="submission" date="2019-11" db="EMBL/GenBank/DDBJ databases">
        <title>A de novo genome assembly of a pear dwarfing rootstock.</title>
        <authorList>
            <person name="Wang F."/>
            <person name="Wang J."/>
            <person name="Li S."/>
            <person name="Zhang Y."/>
            <person name="Fang M."/>
            <person name="Ma L."/>
            <person name="Zhao Y."/>
            <person name="Jiang S."/>
        </authorList>
    </citation>
    <scope>NUCLEOTIDE SEQUENCE [LARGE SCALE GENOMIC DNA]</scope>
    <source>
        <strain evidence="1">S2</strain>
        <tissue evidence="1">Leaf</tissue>
    </source>
</reference>
<evidence type="ECO:0000313" key="2">
    <source>
        <dbReference type="Proteomes" id="UP000327157"/>
    </source>
</evidence>
<protein>
    <submittedName>
        <fullName evidence="1">Uncharacterized protein</fullName>
    </submittedName>
</protein>
<reference evidence="1 2" key="1">
    <citation type="submission" date="2019-09" db="EMBL/GenBank/DDBJ databases">
        <authorList>
            <person name="Ou C."/>
        </authorList>
    </citation>
    <scope>NUCLEOTIDE SEQUENCE [LARGE SCALE GENOMIC DNA]</scope>
    <source>
        <strain evidence="1">S2</strain>
        <tissue evidence="1">Leaf</tissue>
    </source>
</reference>
<dbReference type="EMBL" id="SMOL01000781">
    <property type="protein sequence ID" value="KAB2595109.1"/>
    <property type="molecule type" value="Genomic_DNA"/>
</dbReference>
<dbReference type="AlphaFoldDB" id="A0A5N5EVV8"/>
<dbReference type="Proteomes" id="UP000327157">
    <property type="component" value="Chromosome 7"/>
</dbReference>
<sequence>MNAPQLLASDGNPWLFSDGLMPPHFFDMVRDVDLVEVKMILDIHMFLASLVVTGQSEYFQSILLMFLEFTDKL</sequence>
<accession>A0A5N5EVV8</accession>
<name>A0A5N5EVV8_9ROSA</name>
<comment type="caution">
    <text evidence="1">The sequence shown here is derived from an EMBL/GenBank/DDBJ whole genome shotgun (WGS) entry which is preliminary data.</text>
</comment>
<evidence type="ECO:0000313" key="1">
    <source>
        <dbReference type="EMBL" id="KAB2595109.1"/>
    </source>
</evidence>